<dbReference type="InterPro" id="IPR036412">
    <property type="entry name" value="HAD-like_sf"/>
</dbReference>
<dbReference type="InterPro" id="IPR023214">
    <property type="entry name" value="HAD_sf"/>
</dbReference>
<evidence type="ECO:0000313" key="1">
    <source>
        <dbReference type="EMBL" id="KZN04668.1"/>
    </source>
</evidence>
<reference evidence="1" key="1">
    <citation type="journal article" date="2016" name="Nat. Genet.">
        <title>A high-quality carrot genome assembly provides new insights into carotenoid accumulation and asterid genome evolution.</title>
        <authorList>
            <person name="Iorizzo M."/>
            <person name="Ellison S."/>
            <person name="Senalik D."/>
            <person name="Zeng P."/>
            <person name="Satapoomin P."/>
            <person name="Huang J."/>
            <person name="Bowman M."/>
            <person name="Iovene M."/>
            <person name="Sanseverino W."/>
            <person name="Cavagnaro P."/>
            <person name="Yildiz M."/>
            <person name="Macko-Podgorni A."/>
            <person name="Moranska E."/>
            <person name="Grzebelus E."/>
            <person name="Grzebelus D."/>
            <person name="Ashrafi H."/>
            <person name="Zheng Z."/>
            <person name="Cheng S."/>
            <person name="Spooner D."/>
            <person name="Van Deynze A."/>
            <person name="Simon P."/>
        </authorList>
    </citation>
    <scope>NUCLEOTIDE SEQUENCE [LARGE SCALE GENOMIC DNA]</scope>
    <source>
        <tissue evidence="1">Leaf</tissue>
    </source>
</reference>
<proteinExistence type="predicted"/>
<organism evidence="1">
    <name type="scientific">Daucus carota subsp. sativus</name>
    <name type="common">Carrot</name>
    <dbReference type="NCBI Taxonomy" id="79200"/>
    <lineage>
        <taxon>Eukaryota</taxon>
        <taxon>Viridiplantae</taxon>
        <taxon>Streptophyta</taxon>
        <taxon>Embryophyta</taxon>
        <taxon>Tracheophyta</taxon>
        <taxon>Spermatophyta</taxon>
        <taxon>Magnoliopsida</taxon>
        <taxon>eudicotyledons</taxon>
        <taxon>Gunneridae</taxon>
        <taxon>Pentapetalae</taxon>
        <taxon>asterids</taxon>
        <taxon>campanulids</taxon>
        <taxon>Apiales</taxon>
        <taxon>Apiaceae</taxon>
        <taxon>Apioideae</taxon>
        <taxon>Scandiceae</taxon>
        <taxon>Daucinae</taxon>
        <taxon>Daucus</taxon>
        <taxon>Daucus sect. Daucus</taxon>
    </lineage>
</organism>
<dbReference type="NCBIfam" id="TIGR01509">
    <property type="entry name" value="HAD-SF-IA-v3"/>
    <property type="match status" value="1"/>
</dbReference>
<dbReference type="SUPFAM" id="SSF56784">
    <property type="entry name" value="HAD-like"/>
    <property type="match status" value="1"/>
</dbReference>
<dbReference type="Proteomes" id="UP000077755">
    <property type="component" value="Chromosome 2"/>
</dbReference>
<dbReference type="EMBL" id="LNRQ01000002">
    <property type="protein sequence ID" value="KZN04668.1"/>
    <property type="molecule type" value="Genomic_DNA"/>
</dbReference>
<dbReference type="PANTHER" id="PTHR43611">
    <property type="entry name" value="ALPHA-D-GLUCOSE 1-PHOSPHATE PHOSPHATASE"/>
    <property type="match status" value="1"/>
</dbReference>
<name>A0A166D3D2_DAUCS</name>
<sequence>MVVTVVSRSPSTLICSRFRGLHLPRSMSASCSSSVNFNNKSTKLNEKKKKKLPILLFDVMDTIVRDPFYHHVPSFFRMSFEELINTKHPTAWIQFEKGLIDEMELARNFFRDGRPFDLQGLKDCMQKGYSYLDGIEDLLGSLKQNGYEMHAATNYPIWYKLIEDKLKLSAYLSWTFCSCSTGKRKPDVEFYLEILSHLDIDGESCIFIDDRIQNVDAATKAGLVGLHFKNANLLRQDLSILGISVNENSKQKDLGELRQ</sequence>
<reference evidence="2" key="2">
    <citation type="submission" date="2022-03" db="EMBL/GenBank/DDBJ databases">
        <title>Draft title - Genomic analysis of global carrot germplasm unveils the trajectory of domestication and the origin of high carotenoid orange carrot.</title>
        <authorList>
            <person name="Iorizzo M."/>
            <person name="Ellison S."/>
            <person name="Senalik D."/>
            <person name="Macko-Podgorni A."/>
            <person name="Grzebelus D."/>
            <person name="Bostan H."/>
            <person name="Rolling W."/>
            <person name="Curaba J."/>
            <person name="Simon P."/>
        </authorList>
    </citation>
    <scope>NUCLEOTIDE SEQUENCE</scope>
    <source>
        <tissue evidence="2">Leaf</tissue>
    </source>
</reference>
<protein>
    <submittedName>
        <fullName evidence="1">Uncharacterized protein</fullName>
    </submittedName>
</protein>
<dbReference type="PANTHER" id="PTHR43611:SF3">
    <property type="entry name" value="FLAVIN MONONUCLEOTIDE HYDROLASE 1, CHLOROPLATIC"/>
    <property type="match status" value="1"/>
</dbReference>
<dbReference type="AlphaFoldDB" id="A0A166D3D2"/>
<keyword evidence="3" id="KW-1185">Reference proteome</keyword>
<gene>
    <name evidence="1" type="ORF">DCAR_005505</name>
    <name evidence="2" type="ORF">DCAR_0206201</name>
</gene>
<dbReference type="Gene3D" id="3.40.50.1000">
    <property type="entry name" value="HAD superfamily/HAD-like"/>
    <property type="match status" value="1"/>
</dbReference>
<dbReference type="OMA" id="FIDDRMT"/>
<dbReference type="Gramene" id="KZN04668">
    <property type="protein sequence ID" value="KZN04668"/>
    <property type="gene ID" value="DCAR_005505"/>
</dbReference>
<evidence type="ECO:0000313" key="2">
    <source>
        <dbReference type="EMBL" id="WOG86982.1"/>
    </source>
</evidence>
<dbReference type="InterPro" id="IPR006439">
    <property type="entry name" value="HAD-SF_hydro_IA"/>
</dbReference>
<dbReference type="Pfam" id="PF00702">
    <property type="entry name" value="Hydrolase"/>
    <property type="match status" value="1"/>
</dbReference>
<evidence type="ECO:0000313" key="3">
    <source>
        <dbReference type="Proteomes" id="UP000077755"/>
    </source>
</evidence>
<dbReference type="EMBL" id="CP093344">
    <property type="protein sequence ID" value="WOG86982.1"/>
    <property type="molecule type" value="Genomic_DNA"/>
</dbReference>
<dbReference type="STRING" id="79200.A0A166D3D2"/>
<accession>A0A166D3D2</accession>